<sequence>MSNFVSQISKCDADFVKTFVDFVNGKMSSKNNTGKELAKAHRYLQQEMFEVFFCFMKELAYNYKNGRYDARNEMAARFSAEAYQRLIECDFVFDPNFPNH</sequence>
<dbReference type="Proteomes" id="UP001181239">
    <property type="component" value="Unassembled WGS sequence"/>
</dbReference>
<evidence type="ECO:0000313" key="1">
    <source>
        <dbReference type="EMBL" id="MDU0241764.1"/>
    </source>
</evidence>
<protein>
    <submittedName>
        <fullName evidence="1">Sulfide:quinone reductase</fullName>
    </submittedName>
</protein>
<organism evidence="1 2">
    <name type="scientific">Phocaeicola vulgatus</name>
    <name type="common">Bacteroides vulgatus</name>
    <dbReference type="NCBI Taxonomy" id="821"/>
    <lineage>
        <taxon>Bacteria</taxon>
        <taxon>Pseudomonadati</taxon>
        <taxon>Bacteroidota</taxon>
        <taxon>Bacteroidia</taxon>
        <taxon>Bacteroidales</taxon>
        <taxon>Bacteroidaceae</taxon>
        <taxon>Phocaeicola</taxon>
    </lineage>
</organism>
<dbReference type="EMBL" id="JAWDET010000006">
    <property type="protein sequence ID" value="MDU0241764.1"/>
    <property type="molecule type" value="Genomic_DNA"/>
</dbReference>
<comment type="caution">
    <text evidence="1">The sequence shown here is derived from an EMBL/GenBank/DDBJ whole genome shotgun (WGS) entry which is preliminary data.</text>
</comment>
<dbReference type="AlphaFoldDB" id="A0AAE4I8N6"/>
<proteinExistence type="predicted"/>
<accession>A0AAE4I8N6</accession>
<dbReference type="RefSeq" id="WP_315977056.1">
    <property type="nucleotide sequence ID" value="NZ_JAWDET010000006.1"/>
</dbReference>
<evidence type="ECO:0000313" key="2">
    <source>
        <dbReference type="Proteomes" id="UP001181239"/>
    </source>
</evidence>
<name>A0AAE4I8N6_PHOVU</name>
<gene>
    <name evidence="1" type="ORF">RVH43_14290</name>
</gene>
<reference evidence="1" key="1">
    <citation type="submission" date="2023-10" db="EMBL/GenBank/DDBJ databases">
        <title>Genome of Potential pathogenic bacteria in Crohn's disease.</title>
        <authorList>
            <person name="Rodriguez-Palacios A."/>
        </authorList>
    </citation>
    <scope>NUCLEOTIDE SEQUENCE</scope>
    <source>
        <strain evidence="1">CavFT-hAR11</strain>
    </source>
</reference>